<dbReference type="GO" id="GO:0022857">
    <property type="term" value="F:transmembrane transporter activity"/>
    <property type="evidence" value="ECO:0007669"/>
    <property type="project" value="InterPro"/>
</dbReference>
<feature type="domain" description="Major facilitator superfamily (MFS) profile" evidence="7">
    <location>
        <begin position="10"/>
        <end position="461"/>
    </location>
</feature>
<dbReference type="Pfam" id="PF07690">
    <property type="entry name" value="MFS_1"/>
    <property type="match status" value="1"/>
</dbReference>
<keyword evidence="10" id="KW-1185">Reference proteome</keyword>
<dbReference type="CDD" id="cd17321">
    <property type="entry name" value="MFS_MMR_MDR_like"/>
    <property type="match status" value="1"/>
</dbReference>
<organism evidence="8 11">
    <name type="scientific">Pediococcus parvulus</name>
    <dbReference type="NCBI Taxonomy" id="54062"/>
    <lineage>
        <taxon>Bacteria</taxon>
        <taxon>Bacillati</taxon>
        <taxon>Bacillota</taxon>
        <taxon>Bacilli</taxon>
        <taxon>Lactobacillales</taxon>
        <taxon>Lactobacillaceae</taxon>
        <taxon>Pediococcus</taxon>
    </lineage>
</organism>
<dbReference type="InterPro" id="IPR036259">
    <property type="entry name" value="MFS_trans_sf"/>
</dbReference>
<feature type="transmembrane region" description="Helical" evidence="6">
    <location>
        <begin position="76"/>
        <end position="93"/>
    </location>
</feature>
<dbReference type="GO" id="GO:0005886">
    <property type="term" value="C:plasma membrane"/>
    <property type="evidence" value="ECO:0007669"/>
    <property type="project" value="UniProtKB-SubCell"/>
</dbReference>
<evidence type="ECO:0000256" key="6">
    <source>
        <dbReference type="SAM" id="Phobius"/>
    </source>
</evidence>
<gene>
    <name evidence="9" type="ORF">A7K95_09550</name>
    <name evidence="8" type="ORF">GA842_09020</name>
</gene>
<dbReference type="PANTHER" id="PTHR42718:SF9">
    <property type="entry name" value="MAJOR FACILITATOR SUPERFAMILY MULTIDRUG TRANSPORTER MFSC"/>
    <property type="match status" value="1"/>
</dbReference>
<reference evidence="8" key="2">
    <citation type="submission" date="2019-10" db="EMBL/GenBank/DDBJ databases">
        <title>Malate fermentation in French cider.</title>
        <authorList>
            <person name="Cousin F.J."/>
            <person name="Medina Fernandez S."/>
            <person name="Misery B."/>
            <person name="Laplace J.-M."/>
            <person name="Cretenet M."/>
        </authorList>
    </citation>
    <scope>NUCLEOTIDE SEQUENCE</scope>
    <source>
        <strain evidence="8">UCMA15901</strain>
    </source>
</reference>
<feature type="transmembrane region" description="Helical" evidence="6">
    <location>
        <begin position="397"/>
        <end position="419"/>
    </location>
</feature>
<evidence type="ECO:0000256" key="3">
    <source>
        <dbReference type="ARBA" id="ARBA00022692"/>
    </source>
</evidence>
<feature type="transmembrane region" description="Helical" evidence="6">
    <location>
        <begin position="264"/>
        <end position="285"/>
    </location>
</feature>
<evidence type="ECO:0000313" key="11">
    <source>
        <dbReference type="Proteomes" id="UP001275867"/>
    </source>
</evidence>
<dbReference type="PANTHER" id="PTHR42718">
    <property type="entry name" value="MAJOR FACILITATOR SUPERFAMILY MULTIDRUG TRANSPORTER MFSC"/>
    <property type="match status" value="1"/>
</dbReference>
<evidence type="ECO:0000256" key="2">
    <source>
        <dbReference type="ARBA" id="ARBA00022448"/>
    </source>
</evidence>
<feature type="transmembrane region" description="Helical" evidence="6">
    <location>
        <begin position="105"/>
        <end position="122"/>
    </location>
</feature>
<proteinExistence type="predicted"/>
<comment type="subcellular location">
    <subcellularLocation>
        <location evidence="1">Cell membrane</location>
        <topology evidence="1">Multi-pass membrane protein</topology>
    </subcellularLocation>
</comment>
<evidence type="ECO:0000256" key="4">
    <source>
        <dbReference type="ARBA" id="ARBA00022989"/>
    </source>
</evidence>
<evidence type="ECO:0000256" key="1">
    <source>
        <dbReference type="ARBA" id="ARBA00004651"/>
    </source>
</evidence>
<keyword evidence="4 6" id="KW-1133">Transmembrane helix</keyword>
<dbReference type="RefSeq" id="WP_068807769.1">
    <property type="nucleotide sequence ID" value="NZ_CP158977.1"/>
</dbReference>
<keyword evidence="3 6" id="KW-0812">Transmembrane</keyword>
<dbReference type="PRINTS" id="PR01036">
    <property type="entry name" value="TCRTETB"/>
</dbReference>
<dbReference type="SUPFAM" id="SSF103473">
    <property type="entry name" value="MFS general substrate transporter"/>
    <property type="match status" value="1"/>
</dbReference>
<feature type="transmembrane region" description="Helical" evidence="6">
    <location>
        <begin position="220"/>
        <end position="239"/>
    </location>
</feature>
<feature type="transmembrane region" description="Helical" evidence="6">
    <location>
        <begin position="195"/>
        <end position="214"/>
    </location>
</feature>
<protein>
    <submittedName>
        <fullName evidence="8 9">MFS transporter</fullName>
    </submittedName>
</protein>
<reference evidence="9 10" key="1">
    <citation type="submission" date="2016-05" db="EMBL/GenBank/DDBJ databases">
        <title>Draft genome sequence of Pediococcus parvulus 2.6, a probiotic beta-glucan producer strain.</title>
        <authorList>
            <person name="Mohedano M.L."/>
            <person name="Perez-Ramos A."/>
            <person name="Duenas M.T."/>
            <person name="Lamontanara A."/>
            <person name="Orru L."/>
            <person name="Spano G."/>
            <person name="Capozzi V."/>
            <person name="Lopez P."/>
        </authorList>
    </citation>
    <scope>NUCLEOTIDE SEQUENCE [LARGE SCALE GENOMIC DNA]</scope>
    <source>
        <strain evidence="9 10">2.6</strain>
    </source>
</reference>
<feature type="transmembrane region" description="Helical" evidence="6">
    <location>
        <begin position="297"/>
        <end position="317"/>
    </location>
</feature>
<evidence type="ECO:0000256" key="5">
    <source>
        <dbReference type="ARBA" id="ARBA00023136"/>
    </source>
</evidence>
<feature type="transmembrane region" description="Helical" evidence="6">
    <location>
        <begin position="439"/>
        <end position="459"/>
    </location>
</feature>
<keyword evidence="5 6" id="KW-0472">Membrane</keyword>
<evidence type="ECO:0000259" key="7">
    <source>
        <dbReference type="PROSITE" id="PS50850"/>
    </source>
</evidence>
<dbReference type="InterPro" id="IPR020846">
    <property type="entry name" value="MFS_dom"/>
</dbReference>
<evidence type="ECO:0000313" key="9">
    <source>
        <dbReference type="EMBL" id="OAD63430.1"/>
    </source>
</evidence>
<dbReference type="Proteomes" id="UP001275867">
    <property type="component" value="Unassembled WGS sequence"/>
</dbReference>
<dbReference type="Gene3D" id="1.20.1250.20">
    <property type="entry name" value="MFS general substrate transporter like domains"/>
    <property type="match status" value="1"/>
</dbReference>
<feature type="transmembrane region" description="Helical" evidence="6">
    <location>
        <begin position="329"/>
        <end position="346"/>
    </location>
</feature>
<evidence type="ECO:0000313" key="8">
    <source>
        <dbReference type="EMBL" id="MDV7694991.1"/>
    </source>
</evidence>
<dbReference type="InterPro" id="IPR011701">
    <property type="entry name" value="MFS"/>
</dbReference>
<dbReference type="PROSITE" id="PS50850">
    <property type="entry name" value="MFS"/>
    <property type="match status" value="1"/>
</dbReference>
<feature type="transmembrane region" description="Helical" evidence="6">
    <location>
        <begin position="134"/>
        <end position="158"/>
    </location>
</feature>
<comment type="caution">
    <text evidence="8">The sequence shown here is derived from an EMBL/GenBank/DDBJ whole genome shotgun (WGS) entry which is preliminary data.</text>
</comment>
<dbReference type="EMBL" id="WERX01000033">
    <property type="protein sequence ID" value="MDV7694991.1"/>
    <property type="molecule type" value="Genomic_DNA"/>
</dbReference>
<keyword evidence="2" id="KW-0813">Transport</keyword>
<dbReference type="EMBL" id="LXND01000075">
    <property type="protein sequence ID" value="OAD63430.1"/>
    <property type="molecule type" value="Genomic_DNA"/>
</dbReference>
<dbReference type="AlphaFoldDB" id="A0AAP5TED2"/>
<accession>A0AAP5TED2</accession>
<name>A0AAP5TED2_9LACO</name>
<sequence>MLSQKRRWLILSVLGLFFFMVIVDGSIVAIAIPQIAQSLNAATGTTTLIISVYLITICATLLLFGQFGDQYGRVQIFEIGTFIFLVGSFLAGAGHTIEFVLGGRFVQGIGASMTMANSYAIVTDTFPAKQLGRAFGVESIFISLGALAGPGLGGLILGSFPWSYIFWINLPIGIICLIIEVLVFPKSIRHKEKGIDWYGAILLALAATCLYLLTTQLNTHIAYLAGLLILLGGFSWCFVKTEQKALRPLLNFTIFRNEMFRKSIIVVFLSFIVSYFFTILAPLYLQLVLNYSTQFSGILLMVAPVVSVFASPMAGYISDHYDQHVEMTIGMSILMMTQIGLLFLTGKSEPLYFIGLSAIMAVGTATFGTPNSVIIMQSVPEKLRGMAGSTNSLVREFGLVLGTTLSTIIFYRVLSIINHREIDTAIGVSKSSFLVAQRWTYAVGLLLLGMALLYIIYAIRKDFKHGKKRIR</sequence>
<feature type="transmembrane region" description="Helical" evidence="6">
    <location>
        <begin position="41"/>
        <end position="64"/>
    </location>
</feature>
<feature type="transmembrane region" description="Helical" evidence="6">
    <location>
        <begin position="352"/>
        <end position="376"/>
    </location>
</feature>
<dbReference type="Gene3D" id="1.20.1720.10">
    <property type="entry name" value="Multidrug resistance protein D"/>
    <property type="match status" value="1"/>
</dbReference>
<feature type="transmembrane region" description="Helical" evidence="6">
    <location>
        <begin position="164"/>
        <end position="183"/>
    </location>
</feature>
<evidence type="ECO:0000313" key="10">
    <source>
        <dbReference type="Proteomes" id="UP000077280"/>
    </source>
</evidence>
<dbReference type="Proteomes" id="UP000077280">
    <property type="component" value="Unassembled WGS sequence"/>
</dbReference>